<dbReference type="InterPro" id="IPR018110">
    <property type="entry name" value="Mandel_Rmase/mucon_lact_enz_CS"/>
</dbReference>
<comment type="cofactor">
    <cofactor evidence="1">
        <name>Mg(2+)</name>
        <dbReference type="ChEBI" id="CHEBI:18420"/>
    </cofactor>
</comment>
<dbReference type="SMART" id="SM00922">
    <property type="entry name" value="MR_MLE"/>
    <property type="match status" value="1"/>
</dbReference>
<dbReference type="InterPro" id="IPR046945">
    <property type="entry name" value="RHMD-like"/>
</dbReference>
<dbReference type="Gene3D" id="3.20.20.120">
    <property type="entry name" value="Enolase-like C-terminal domain"/>
    <property type="match status" value="1"/>
</dbReference>
<keyword evidence="2" id="KW-0479">Metal-binding</keyword>
<dbReference type="CDD" id="cd03316">
    <property type="entry name" value="MR_like"/>
    <property type="match status" value="1"/>
</dbReference>
<dbReference type="GO" id="GO:0016836">
    <property type="term" value="F:hydro-lyase activity"/>
    <property type="evidence" value="ECO:0007669"/>
    <property type="project" value="TreeGrafter"/>
</dbReference>
<gene>
    <name evidence="5" type="ORF">SAMN05192563_100344</name>
</gene>
<evidence type="ECO:0000256" key="3">
    <source>
        <dbReference type="ARBA" id="ARBA00022842"/>
    </source>
</evidence>
<dbReference type="GO" id="GO:0016052">
    <property type="term" value="P:carbohydrate catabolic process"/>
    <property type="evidence" value="ECO:0007669"/>
    <property type="project" value="TreeGrafter"/>
</dbReference>
<dbReference type="Gene3D" id="3.30.390.10">
    <property type="entry name" value="Enolase-like, N-terminal domain"/>
    <property type="match status" value="1"/>
</dbReference>
<dbReference type="SFLD" id="SFLDS00001">
    <property type="entry name" value="Enolase"/>
    <property type="match status" value="1"/>
</dbReference>
<dbReference type="SUPFAM" id="SSF51604">
    <property type="entry name" value="Enolase C-terminal domain-like"/>
    <property type="match status" value="1"/>
</dbReference>
<dbReference type="AlphaFoldDB" id="A0A1I7A2L3"/>
<evidence type="ECO:0000313" key="5">
    <source>
        <dbReference type="EMBL" id="SFT69153.1"/>
    </source>
</evidence>
<reference evidence="5 6" key="1">
    <citation type="submission" date="2016-10" db="EMBL/GenBank/DDBJ databases">
        <authorList>
            <person name="de Groot N.N."/>
        </authorList>
    </citation>
    <scope>NUCLEOTIDE SEQUENCE [LARGE SCALE GENOMIC DNA]</scope>
    <source>
        <strain evidence="5 6">LMG 27731</strain>
    </source>
</reference>
<protein>
    <submittedName>
        <fullName evidence="5">L-alanine-DL-glutamate epimerase</fullName>
    </submittedName>
</protein>
<dbReference type="Pfam" id="PF13378">
    <property type="entry name" value="MR_MLE_C"/>
    <property type="match status" value="1"/>
</dbReference>
<dbReference type="PANTHER" id="PTHR13794:SF58">
    <property type="entry name" value="MITOCHONDRIAL ENOLASE SUPERFAMILY MEMBER 1"/>
    <property type="match status" value="1"/>
</dbReference>
<name>A0A1I7A2L3_9BURK</name>
<feature type="domain" description="Mandelate racemase/muconate lactonizing enzyme C-terminal" evidence="4">
    <location>
        <begin position="147"/>
        <end position="244"/>
    </location>
</feature>
<dbReference type="RefSeq" id="WP_093633307.1">
    <property type="nucleotide sequence ID" value="NZ_FPBH01000003.1"/>
</dbReference>
<dbReference type="GO" id="GO:0000287">
    <property type="term" value="F:magnesium ion binding"/>
    <property type="evidence" value="ECO:0007669"/>
    <property type="project" value="TreeGrafter"/>
</dbReference>
<dbReference type="InterPro" id="IPR029017">
    <property type="entry name" value="Enolase-like_N"/>
</dbReference>
<evidence type="ECO:0000259" key="4">
    <source>
        <dbReference type="SMART" id="SM00922"/>
    </source>
</evidence>
<dbReference type="Proteomes" id="UP000198844">
    <property type="component" value="Unassembled WGS sequence"/>
</dbReference>
<dbReference type="InterPro" id="IPR036849">
    <property type="entry name" value="Enolase-like_C_sf"/>
</dbReference>
<sequence>MTHIETVEIRQIDLQPKVRRTDAIQSFVVQETVLVTIRCSDGSEGTGYTYTIGTGGSSIVALLHDHLAPQLIGRNPAEFEAIWRHLFYHTHATAVGAITSLALAAIDTALWDRNTRAAGLPLWIAAGGAKPRVRTYTTEGGWLHLSESELVEQTLQAQEAGFCGAKVKVGRPHLSEDVRRLVAVREAVGDGFELMVDANQGFTLSEALRRAHAFEPLHLAWLEEPLPAENIAGHRQLSAATAVPVAVGESIYHPAQFAEYMKADACSIVQADVARVGGITPWLKIAHFAEAMNIAICPHFLMELHVSLCAAVPNSGWVEYIPQIDTLTRSRVKIEQGYAVAPDEPGLGIDWDWDAIRASQHVHKSIGTPAGRVAAAGR</sequence>
<dbReference type="InterPro" id="IPR013341">
    <property type="entry name" value="Mandelate_racemase_N_dom"/>
</dbReference>
<proteinExistence type="predicted"/>
<evidence type="ECO:0000256" key="2">
    <source>
        <dbReference type="ARBA" id="ARBA00022723"/>
    </source>
</evidence>
<evidence type="ECO:0000313" key="6">
    <source>
        <dbReference type="Proteomes" id="UP000198844"/>
    </source>
</evidence>
<dbReference type="PANTHER" id="PTHR13794">
    <property type="entry name" value="ENOLASE SUPERFAMILY, MANDELATE RACEMASE"/>
    <property type="match status" value="1"/>
</dbReference>
<dbReference type="OrthoDB" id="8609034at2"/>
<dbReference type="InterPro" id="IPR013342">
    <property type="entry name" value="Mandelate_racemase_C"/>
</dbReference>
<dbReference type="GO" id="GO:0009063">
    <property type="term" value="P:amino acid catabolic process"/>
    <property type="evidence" value="ECO:0007669"/>
    <property type="project" value="InterPro"/>
</dbReference>
<keyword evidence="3" id="KW-0460">Magnesium</keyword>
<evidence type="ECO:0000256" key="1">
    <source>
        <dbReference type="ARBA" id="ARBA00001946"/>
    </source>
</evidence>
<dbReference type="EMBL" id="FPBH01000003">
    <property type="protein sequence ID" value="SFT69153.1"/>
    <property type="molecule type" value="Genomic_DNA"/>
</dbReference>
<accession>A0A1I7A2L3</accession>
<dbReference type="PROSITE" id="PS00909">
    <property type="entry name" value="MR_MLE_2"/>
    <property type="match status" value="1"/>
</dbReference>
<dbReference type="InterPro" id="IPR029065">
    <property type="entry name" value="Enolase_C-like"/>
</dbReference>
<organism evidence="5 6">
    <name type="scientific">Paraburkholderia aspalathi</name>
    <dbReference type="NCBI Taxonomy" id="1324617"/>
    <lineage>
        <taxon>Bacteria</taxon>
        <taxon>Pseudomonadati</taxon>
        <taxon>Pseudomonadota</taxon>
        <taxon>Betaproteobacteria</taxon>
        <taxon>Burkholderiales</taxon>
        <taxon>Burkholderiaceae</taxon>
        <taxon>Paraburkholderia</taxon>
    </lineage>
</organism>
<dbReference type="SFLD" id="SFLDG00179">
    <property type="entry name" value="mandelate_racemase"/>
    <property type="match status" value="1"/>
</dbReference>
<dbReference type="Pfam" id="PF02746">
    <property type="entry name" value="MR_MLE_N"/>
    <property type="match status" value="1"/>
</dbReference>
<dbReference type="SUPFAM" id="SSF54826">
    <property type="entry name" value="Enolase N-terminal domain-like"/>
    <property type="match status" value="1"/>
</dbReference>